<dbReference type="EMBL" id="RSCM01000001">
    <property type="protein sequence ID" value="RUS99661.1"/>
    <property type="molecule type" value="Genomic_DNA"/>
</dbReference>
<dbReference type="OrthoDB" id="583542at2"/>
<sequence length="107" mass="12442">MTYSLEEIARHSRIAKEYLGEIPKEEIPNSELWEEIQSEILTNYSERLKVLGINLCDSELIVAINYAICLEDAIIRTLQRAKYGFESEVHAHNYFVAAVKEGWKPIW</sequence>
<dbReference type="Proteomes" id="UP000276103">
    <property type="component" value="Unassembled WGS sequence"/>
</dbReference>
<evidence type="ECO:0000313" key="1">
    <source>
        <dbReference type="EMBL" id="RUS99661.1"/>
    </source>
</evidence>
<evidence type="ECO:0000313" key="2">
    <source>
        <dbReference type="Proteomes" id="UP000276103"/>
    </source>
</evidence>
<keyword evidence="2" id="KW-1185">Reference proteome</keyword>
<organism evidence="1 2">
    <name type="scientific">Trichormus variabilis SAG 1403-4b</name>
    <dbReference type="NCBI Taxonomy" id="447716"/>
    <lineage>
        <taxon>Bacteria</taxon>
        <taxon>Bacillati</taxon>
        <taxon>Cyanobacteriota</taxon>
        <taxon>Cyanophyceae</taxon>
        <taxon>Nostocales</taxon>
        <taxon>Nostocaceae</taxon>
        <taxon>Trichormus</taxon>
    </lineage>
</organism>
<protein>
    <submittedName>
        <fullName evidence="1">Uncharacterized protein</fullName>
    </submittedName>
</protein>
<accession>A0A3S1C3Q4</accession>
<comment type="caution">
    <text evidence="1">The sequence shown here is derived from an EMBL/GenBank/DDBJ whole genome shotgun (WGS) entry which is preliminary data.</text>
</comment>
<gene>
    <name evidence="1" type="ORF">DSM107003_02450</name>
</gene>
<dbReference type="AlphaFoldDB" id="A0A3S1C3Q4"/>
<reference evidence="1 2" key="1">
    <citation type="journal article" date="2019" name="Genome Biol. Evol.">
        <title>Day and night: Metabolic profiles and evolutionary relationships of six axenic non-marine cyanobacteria.</title>
        <authorList>
            <person name="Will S.E."/>
            <person name="Henke P."/>
            <person name="Boedeker C."/>
            <person name="Huang S."/>
            <person name="Brinkmann H."/>
            <person name="Rohde M."/>
            <person name="Jarek M."/>
            <person name="Friedl T."/>
            <person name="Seufert S."/>
            <person name="Schumacher M."/>
            <person name="Overmann J."/>
            <person name="Neumann-Schaal M."/>
            <person name="Petersen J."/>
        </authorList>
    </citation>
    <scope>NUCLEOTIDE SEQUENCE [LARGE SCALE GENOMIC DNA]</scope>
    <source>
        <strain evidence="1 2">SAG 1403-4b</strain>
    </source>
</reference>
<name>A0A3S1C3Q4_ANAVA</name>
<proteinExistence type="predicted"/>
<dbReference type="RefSeq" id="WP_127051847.1">
    <property type="nucleotide sequence ID" value="NZ_RSCM01000001.1"/>
</dbReference>